<reference evidence="6 7" key="1">
    <citation type="submission" date="2024-11" db="EMBL/GenBank/DDBJ databases">
        <authorList>
            <person name="Heng Y.C."/>
            <person name="Lim A.C.H."/>
            <person name="Lee J.K.Y."/>
            <person name="Kittelmann S."/>
        </authorList>
    </citation>
    <scope>NUCLEOTIDE SEQUENCE [LARGE SCALE GENOMIC DNA]</scope>
    <source>
        <strain evidence="6 7">WILCCON 0114</strain>
    </source>
</reference>
<name>A0ABW8TJZ8_9CLOT</name>
<keyword evidence="6" id="KW-0966">Cell projection</keyword>
<dbReference type="InterPro" id="IPR003775">
    <property type="entry name" value="Flagellar_assembly_factor_FliW"/>
</dbReference>
<organism evidence="6 7">
    <name type="scientific">Clostridium neuense</name>
    <dbReference type="NCBI Taxonomy" id="1728934"/>
    <lineage>
        <taxon>Bacteria</taxon>
        <taxon>Bacillati</taxon>
        <taxon>Bacillota</taxon>
        <taxon>Clostridia</taxon>
        <taxon>Eubacteriales</taxon>
        <taxon>Clostridiaceae</taxon>
        <taxon>Clostridium</taxon>
    </lineage>
</organism>
<dbReference type="RefSeq" id="WP_406788474.1">
    <property type="nucleotide sequence ID" value="NZ_JBJIAA010000012.1"/>
</dbReference>
<sequence length="142" mass="16644">MKLYTKYHGIREYDKSDVITFSNGLPGFENLKKFIMFSMEENNVFSMLHSIENMEIGLVLVSPFYAMKDYEFKLEEHEIEELKIKDKSDIVVLTTVCVNNDVKKITTNLKAPILINIKEKIGKQLILDNEKYSVKYPLLREE</sequence>
<keyword evidence="6" id="KW-0969">Cilium</keyword>
<keyword evidence="4 5" id="KW-0143">Chaperone</keyword>
<dbReference type="HAMAP" id="MF_01185">
    <property type="entry name" value="FliW"/>
    <property type="match status" value="1"/>
</dbReference>
<keyword evidence="3 5" id="KW-0810">Translation regulation</keyword>
<comment type="caution">
    <text evidence="6">The sequence shown here is derived from an EMBL/GenBank/DDBJ whole genome shotgun (WGS) entry which is preliminary data.</text>
</comment>
<gene>
    <name evidence="5 6" type="primary">fliW</name>
    <name evidence="6" type="ORF">ACJDT4_15505</name>
</gene>
<comment type="subunit">
    <text evidence="5">Interacts with translational regulator CsrA and flagellin(s).</text>
</comment>
<evidence type="ECO:0000256" key="3">
    <source>
        <dbReference type="ARBA" id="ARBA00022845"/>
    </source>
</evidence>
<dbReference type="PANTHER" id="PTHR39190">
    <property type="entry name" value="FLAGELLAR ASSEMBLY FACTOR FLIW"/>
    <property type="match status" value="1"/>
</dbReference>
<dbReference type="NCBIfam" id="NF009793">
    <property type="entry name" value="PRK13285.1-1"/>
    <property type="match status" value="1"/>
</dbReference>
<evidence type="ECO:0000313" key="7">
    <source>
        <dbReference type="Proteomes" id="UP001623592"/>
    </source>
</evidence>
<dbReference type="InterPro" id="IPR024046">
    <property type="entry name" value="Flagellar_assmbl_FliW_dom_sf"/>
</dbReference>
<evidence type="ECO:0000256" key="4">
    <source>
        <dbReference type="ARBA" id="ARBA00023186"/>
    </source>
</evidence>
<dbReference type="PANTHER" id="PTHR39190:SF1">
    <property type="entry name" value="FLAGELLAR ASSEMBLY FACTOR FLIW"/>
    <property type="match status" value="1"/>
</dbReference>
<keyword evidence="7" id="KW-1185">Reference proteome</keyword>
<comment type="similarity">
    <text evidence="5">Belongs to the FliW family.</text>
</comment>
<proteinExistence type="inferred from homology"/>
<evidence type="ECO:0000256" key="5">
    <source>
        <dbReference type="HAMAP-Rule" id="MF_01185"/>
    </source>
</evidence>
<dbReference type="SUPFAM" id="SSF141457">
    <property type="entry name" value="BH3618-like"/>
    <property type="match status" value="1"/>
</dbReference>
<evidence type="ECO:0000256" key="2">
    <source>
        <dbReference type="ARBA" id="ARBA00022795"/>
    </source>
</evidence>
<dbReference type="Proteomes" id="UP001623592">
    <property type="component" value="Unassembled WGS sequence"/>
</dbReference>
<keyword evidence="6" id="KW-0282">Flagellum</keyword>
<accession>A0ABW8TJZ8</accession>
<comment type="subcellular location">
    <subcellularLocation>
        <location evidence="5">Cytoplasm</location>
    </subcellularLocation>
</comment>
<evidence type="ECO:0000256" key="1">
    <source>
        <dbReference type="ARBA" id="ARBA00022490"/>
    </source>
</evidence>
<keyword evidence="2 5" id="KW-1005">Bacterial flagellum biogenesis</keyword>
<dbReference type="Gene3D" id="2.30.290.10">
    <property type="entry name" value="BH3618-like"/>
    <property type="match status" value="1"/>
</dbReference>
<dbReference type="Pfam" id="PF02623">
    <property type="entry name" value="FliW"/>
    <property type="match status" value="1"/>
</dbReference>
<protein>
    <recommendedName>
        <fullName evidence="5">Flagellar assembly factor FliW</fullName>
    </recommendedName>
</protein>
<evidence type="ECO:0000313" key="6">
    <source>
        <dbReference type="EMBL" id="MFL0251825.1"/>
    </source>
</evidence>
<keyword evidence="1 5" id="KW-0963">Cytoplasm</keyword>
<comment type="function">
    <text evidence="5">Acts as an anti-CsrA protein, binds CsrA and prevents it from repressing translation of its target genes, one of which is flagellin. Binds to flagellin and participates in the assembly of the flagellum.</text>
</comment>
<dbReference type="EMBL" id="JBJIAA010000012">
    <property type="protein sequence ID" value="MFL0251825.1"/>
    <property type="molecule type" value="Genomic_DNA"/>
</dbReference>